<feature type="domain" description="PLD phosphodiesterase" evidence="2">
    <location>
        <begin position="666"/>
        <end position="693"/>
    </location>
</feature>
<keyword evidence="4" id="KW-1185">Reference proteome</keyword>
<organism evidence="3 4">
    <name type="scientific">Leucosporidium creatinivorum</name>
    <dbReference type="NCBI Taxonomy" id="106004"/>
    <lineage>
        <taxon>Eukaryota</taxon>
        <taxon>Fungi</taxon>
        <taxon>Dikarya</taxon>
        <taxon>Basidiomycota</taxon>
        <taxon>Pucciniomycotina</taxon>
        <taxon>Microbotryomycetes</taxon>
        <taxon>Leucosporidiales</taxon>
        <taxon>Leucosporidium</taxon>
    </lineage>
</organism>
<dbReference type="OrthoDB" id="9997422at2759"/>
<comment type="caution">
    <text evidence="3">The sequence shown here is derived from an EMBL/GenBank/DDBJ whole genome shotgun (WGS) entry which is preliminary data.</text>
</comment>
<dbReference type="STRING" id="106004.A0A1Y2DZ65"/>
<dbReference type="PROSITE" id="PS50035">
    <property type="entry name" value="PLD"/>
    <property type="match status" value="2"/>
</dbReference>
<feature type="domain" description="PLD phosphodiesterase" evidence="2">
    <location>
        <begin position="238"/>
        <end position="265"/>
    </location>
</feature>
<feature type="compositionally biased region" description="Low complexity" evidence="1">
    <location>
        <begin position="468"/>
        <end position="478"/>
    </location>
</feature>
<dbReference type="GO" id="GO:0032049">
    <property type="term" value="P:cardiolipin biosynthetic process"/>
    <property type="evidence" value="ECO:0007669"/>
    <property type="project" value="UniProtKB-ARBA"/>
</dbReference>
<sequence length="762" mass="84129">MSAPAAPHLPAPLPFPPLSLFENKEHTVSHALTQNPSLSPKKAALKLFPKPWFFKRFYRRFYIKYDLIHGREWTQDELDQAAQRGDFPRRPSDLFLKMYADVLMCLTRDPLAGVVSPALLGTSGTIPLSIVSTIPDIMRHYHDCIVLAEKEIFLVTNYWQPSDSVNAIAGALLELNERITNRSGEKIVVKIMWDRGAVKQLWHNHVAVSPAVWTNLNLPAPETVPNLSLEVINFHRPLLGTFHQKAMIVDRKIALLNSNNIQDRPNVEMMVHVEGPVVDSLYDTLLISWHESLNPKLPCLSSPSPNSDPSKPFKYTFSDENPFLEHIDIAKAAKAARLLLGRQNKANQEGNVDSLDTSTPAWWQAERHPDGAAAAQRDPHQAAHRPQGGGGFANLVQHLVERAREEKARAMGEVYHPPPSTIMANAAAAEAGREEHELTAPPSEASGPSTLVEPGSPTAATSPTLLAPGSPGSPGSPSMTPEELAQRVQSKGSVRLQALSKSLNAGALAKIEAAIEDESLIDDFKPHMLHKAHEPFPIALVNRRPHGAPGHNDFRVPQAAAWLAALRHAEKDVFIQTPTLNAAPIVRGVIEACSRGGKDKKGIPVTMILGLGFNDKGESVPFQGGTNEEVVFRLYKRLTKLNKQHNLHVFWYTGKDQMKPLNAVHKSRNCHVKFMSVDGQCAIVGNGNLDTQSFMHSQETNILIDDPQIVADWMDQLRTNQSTEKYGRVDTDGIWRDQVTGERLAKPESVSCFTAVWAMIGK</sequence>
<dbReference type="PANTHER" id="PTHR21248">
    <property type="entry name" value="CARDIOLIPIN SYNTHASE"/>
    <property type="match status" value="1"/>
</dbReference>
<dbReference type="SUPFAM" id="SSF56024">
    <property type="entry name" value="Phospholipase D/nuclease"/>
    <property type="match status" value="2"/>
</dbReference>
<dbReference type="EMBL" id="MCGR01000066">
    <property type="protein sequence ID" value="ORY64598.1"/>
    <property type="molecule type" value="Genomic_DNA"/>
</dbReference>
<feature type="region of interest" description="Disordered" evidence="1">
    <location>
        <begin position="367"/>
        <end position="392"/>
    </location>
</feature>
<dbReference type="InterPro" id="IPR001736">
    <property type="entry name" value="PLipase_D/transphosphatidylase"/>
</dbReference>
<evidence type="ECO:0000313" key="4">
    <source>
        <dbReference type="Proteomes" id="UP000193467"/>
    </source>
</evidence>
<evidence type="ECO:0000259" key="2">
    <source>
        <dbReference type="PROSITE" id="PS50035"/>
    </source>
</evidence>
<protein>
    <recommendedName>
        <fullName evidence="2">PLD phosphodiesterase domain-containing protein</fullName>
    </recommendedName>
</protein>
<dbReference type="CDD" id="cd00138">
    <property type="entry name" value="PLDc_SF"/>
    <property type="match status" value="1"/>
</dbReference>
<accession>A0A1Y2DZ65</accession>
<dbReference type="Proteomes" id="UP000193467">
    <property type="component" value="Unassembled WGS sequence"/>
</dbReference>
<evidence type="ECO:0000313" key="3">
    <source>
        <dbReference type="EMBL" id="ORY64598.1"/>
    </source>
</evidence>
<name>A0A1Y2DZ65_9BASI</name>
<dbReference type="PANTHER" id="PTHR21248:SF22">
    <property type="entry name" value="PHOSPHOLIPASE D"/>
    <property type="match status" value="1"/>
</dbReference>
<reference evidence="3 4" key="1">
    <citation type="submission" date="2016-07" db="EMBL/GenBank/DDBJ databases">
        <title>Pervasive Adenine N6-methylation of Active Genes in Fungi.</title>
        <authorList>
            <consortium name="DOE Joint Genome Institute"/>
            <person name="Mondo S.J."/>
            <person name="Dannebaum R.O."/>
            <person name="Kuo R.C."/>
            <person name="Labutti K."/>
            <person name="Haridas S."/>
            <person name="Kuo A."/>
            <person name="Salamov A."/>
            <person name="Ahrendt S.R."/>
            <person name="Lipzen A."/>
            <person name="Sullivan W."/>
            <person name="Andreopoulos W.B."/>
            <person name="Clum A."/>
            <person name="Lindquist E."/>
            <person name="Daum C."/>
            <person name="Ramamoorthy G.K."/>
            <person name="Gryganskyi A."/>
            <person name="Culley D."/>
            <person name="Magnuson J.K."/>
            <person name="James T.Y."/>
            <person name="O'Malley M.A."/>
            <person name="Stajich J.E."/>
            <person name="Spatafora J.W."/>
            <person name="Visel A."/>
            <person name="Grigoriev I.V."/>
        </authorList>
    </citation>
    <scope>NUCLEOTIDE SEQUENCE [LARGE SCALE GENOMIC DNA]</scope>
    <source>
        <strain evidence="3 4">62-1032</strain>
    </source>
</reference>
<evidence type="ECO:0000256" key="1">
    <source>
        <dbReference type="SAM" id="MobiDB-lite"/>
    </source>
</evidence>
<dbReference type="SMART" id="SM00155">
    <property type="entry name" value="PLDc"/>
    <property type="match status" value="2"/>
</dbReference>
<dbReference type="Gene3D" id="3.30.870.10">
    <property type="entry name" value="Endonuclease Chain A"/>
    <property type="match status" value="2"/>
</dbReference>
<dbReference type="InParanoid" id="A0A1Y2DZ65"/>
<dbReference type="AlphaFoldDB" id="A0A1Y2DZ65"/>
<dbReference type="Pfam" id="PF13091">
    <property type="entry name" value="PLDc_2"/>
    <property type="match status" value="1"/>
</dbReference>
<gene>
    <name evidence="3" type="ORF">BCR35DRAFT_308696</name>
</gene>
<proteinExistence type="predicted"/>
<feature type="region of interest" description="Disordered" evidence="1">
    <location>
        <begin position="426"/>
        <end position="491"/>
    </location>
</feature>
<dbReference type="GO" id="GO:0030572">
    <property type="term" value="F:phosphatidyltransferase activity"/>
    <property type="evidence" value="ECO:0007669"/>
    <property type="project" value="UniProtKB-ARBA"/>
</dbReference>
<dbReference type="InterPro" id="IPR025202">
    <property type="entry name" value="PLD-like_dom"/>
</dbReference>